<evidence type="ECO:0000313" key="10">
    <source>
        <dbReference type="Proteomes" id="UP000290637"/>
    </source>
</evidence>
<evidence type="ECO:0000256" key="1">
    <source>
        <dbReference type="ARBA" id="ARBA00009493"/>
    </source>
</evidence>
<name>A0A4P6L7A8_9BURK</name>
<evidence type="ECO:0000256" key="2">
    <source>
        <dbReference type="ARBA" id="ARBA00012418"/>
    </source>
</evidence>
<sequence length="848" mass="94574">MTTQDIKEPEDLIQVQLRLEEEMTQRGADRFLRNTSRATEGNREDQTAYGRTILAGRITKLADAITAWQVAAKEGASGLRNSSAYKLIGNTDAKVLAFLALKHVLSGLSTPRTVQFVAVAIGTAIEDEVRFANIREEERKLYDKIVKGAKQRTSARYKHIYATRLADNHDEWEGWSRTDRLHVGVKLLDILQASIGLIEIGTNGEGTDKALKYVKPLPSTLEWITKKNDATSLLRPVYEPMVVQPRDWTTPYDGGYLSSDIKPLVMVKTKNRAYLEELVSTDMPIVYDALNAIQRTAWQINSKILEVMKTFWDNGTIIAGMPPREGMELPVKPHDIDTNPDALAEYRKAAFKVHQENLSLMGSRISLGMTVDIAGRYEQYRKIFFPYQLDFRGRIYAVPHINPQGPDYQKGLLRFANGKPLGEEGWKWLAVHGANVAGFDKASLEDRVHWILKNEEEILRIAHDPFENRGWASSIDGVEIDKPWQFLAFALEWSGYVAVGESFVSKIPVAMDGSCSGIQHFSAMLRDEKGGAAVNLVPQDLPADVYRQVADLVSVWVKEDSTKGTEDTLKHSDEGRAYVVAGTKALASQWLAFGITRKTTKRSVMTLAYGSKEYGFKEQLMEDILWPAKRSATLPDGSVDASRFPFSGDGFSAAVYMAHLIWGAVNQVLVKAGEAMAWLQDAASLAAKEGLPVRWTTPVGFPVMQAYPALEPRRVKTAINGSILFLLMNQEKEGLDSRKQSQGISPNFVHSCDASHLMLTVHRAKQAGIHSFAMIHDSFGTTAGETETLYRVVRESFIEMYTEVDVLGSFRDELLVQLSEKQKKKLKALPESGTLELAAVADSRFCFA</sequence>
<dbReference type="InterPro" id="IPR043502">
    <property type="entry name" value="DNA/RNA_pol_sf"/>
</dbReference>
<dbReference type="RefSeq" id="WP_130189965.1">
    <property type="nucleotide sequence ID" value="NZ_CP035913.1"/>
</dbReference>
<keyword evidence="4" id="KW-0808">Transferase</keyword>
<dbReference type="AlphaFoldDB" id="A0A4P6L7A8"/>
<dbReference type="EC" id="2.7.7.6" evidence="2"/>
<proteinExistence type="inferred from homology"/>
<dbReference type="InterPro" id="IPR037159">
    <property type="entry name" value="RNA_POL_N_sf"/>
</dbReference>
<dbReference type="InterPro" id="IPR024075">
    <property type="entry name" value="DNA-dir_RNA_pol_helix_hairp_sf"/>
</dbReference>
<dbReference type="OrthoDB" id="7033456at2"/>
<dbReference type="Pfam" id="PF00940">
    <property type="entry name" value="RNA_pol"/>
    <property type="match status" value="1"/>
</dbReference>
<comment type="similarity">
    <text evidence="1">Belongs to the phage and mitochondrial RNA polymerase family.</text>
</comment>
<dbReference type="InterPro" id="IPR029262">
    <property type="entry name" value="RPOL_N"/>
</dbReference>
<dbReference type="SUPFAM" id="SSF56672">
    <property type="entry name" value="DNA/RNA polymerases"/>
    <property type="match status" value="1"/>
</dbReference>
<gene>
    <name evidence="9" type="ORF">EWM63_31020</name>
</gene>
<dbReference type="Gene3D" id="1.10.287.260">
    <property type="match status" value="1"/>
</dbReference>
<feature type="domain" description="DNA-directed RNA polymerase N-terminal" evidence="8">
    <location>
        <begin position="14"/>
        <end position="295"/>
    </location>
</feature>
<protein>
    <recommendedName>
        <fullName evidence="2">DNA-directed RNA polymerase</fullName>
        <ecNumber evidence="2">2.7.7.6</ecNumber>
    </recommendedName>
</protein>
<dbReference type="Gene3D" id="1.10.287.280">
    <property type="match status" value="1"/>
</dbReference>
<evidence type="ECO:0000313" key="9">
    <source>
        <dbReference type="EMBL" id="QBE66858.1"/>
    </source>
</evidence>
<dbReference type="KEGG" id="plue:EWM63_31020"/>
<dbReference type="PANTHER" id="PTHR10102">
    <property type="entry name" value="DNA-DIRECTED RNA POLYMERASE, MITOCHONDRIAL"/>
    <property type="match status" value="1"/>
</dbReference>
<keyword evidence="5" id="KW-0548">Nucleotidyltransferase</keyword>
<dbReference type="InterPro" id="IPR046950">
    <property type="entry name" value="DNA-dir_Rpol_C_phage-type"/>
</dbReference>
<reference evidence="9 10" key="1">
    <citation type="submission" date="2019-02" db="EMBL/GenBank/DDBJ databases">
        <title>Draft Genome Sequences of Six Type Strains of the Genus Massilia.</title>
        <authorList>
            <person name="Miess H."/>
            <person name="Frediansyhah A."/>
            <person name="Gross H."/>
        </authorList>
    </citation>
    <scope>NUCLEOTIDE SEQUENCE [LARGE SCALE GENOMIC DNA]</scope>
    <source>
        <strain evidence="9 10">DSM 17473</strain>
    </source>
</reference>
<dbReference type="Proteomes" id="UP000290637">
    <property type="component" value="Chromosome"/>
</dbReference>
<dbReference type="Gene3D" id="1.10.1320.10">
    <property type="entry name" value="DNA-directed RNA polymerase, N-terminal domain"/>
    <property type="match status" value="1"/>
</dbReference>
<keyword evidence="10" id="KW-1185">Reference proteome</keyword>
<evidence type="ECO:0000256" key="7">
    <source>
        <dbReference type="ARBA" id="ARBA00048552"/>
    </source>
</evidence>
<dbReference type="GO" id="GO:0003899">
    <property type="term" value="F:DNA-directed RNA polymerase activity"/>
    <property type="evidence" value="ECO:0007669"/>
    <property type="project" value="UniProtKB-EC"/>
</dbReference>
<dbReference type="Pfam" id="PF14700">
    <property type="entry name" value="RPOL_N"/>
    <property type="match status" value="1"/>
</dbReference>
<dbReference type="EMBL" id="CP035913">
    <property type="protein sequence ID" value="QBE66858.1"/>
    <property type="molecule type" value="Genomic_DNA"/>
</dbReference>
<accession>A0A4P6L7A8</accession>
<dbReference type="SMART" id="SM01311">
    <property type="entry name" value="RPOL_N"/>
    <property type="match status" value="1"/>
</dbReference>
<dbReference type="GO" id="GO:0003677">
    <property type="term" value="F:DNA binding"/>
    <property type="evidence" value="ECO:0007669"/>
    <property type="project" value="InterPro"/>
</dbReference>
<dbReference type="PROSITE" id="PS00900">
    <property type="entry name" value="RNA_POL_PHAGE_1"/>
    <property type="match status" value="1"/>
</dbReference>
<dbReference type="PANTHER" id="PTHR10102:SF0">
    <property type="entry name" value="DNA-DIRECTED RNA POLYMERASE, MITOCHONDRIAL"/>
    <property type="match status" value="1"/>
</dbReference>
<dbReference type="GO" id="GO:0000428">
    <property type="term" value="C:DNA-directed RNA polymerase complex"/>
    <property type="evidence" value="ECO:0007669"/>
    <property type="project" value="UniProtKB-KW"/>
</dbReference>
<evidence type="ECO:0000256" key="4">
    <source>
        <dbReference type="ARBA" id="ARBA00022679"/>
    </source>
</evidence>
<keyword evidence="6" id="KW-0804">Transcription</keyword>
<dbReference type="PROSITE" id="PS00489">
    <property type="entry name" value="RNA_POL_PHAGE_2"/>
    <property type="match status" value="1"/>
</dbReference>
<dbReference type="InterPro" id="IPR002092">
    <property type="entry name" value="DNA-dir_Rpol_phage-type"/>
</dbReference>
<evidence type="ECO:0000256" key="5">
    <source>
        <dbReference type="ARBA" id="ARBA00022695"/>
    </source>
</evidence>
<keyword evidence="3" id="KW-0240">DNA-directed RNA polymerase</keyword>
<comment type="catalytic activity">
    <reaction evidence="7">
        <text>RNA(n) + a ribonucleoside 5'-triphosphate = RNA(n+1) + diphosphate</text>
        <dbReference type="Rhea" id="RHEA:21248"/>
        <dbReference type="Rhea" id="RHEA-COMP:14527"/>
        <dbReference type="Rhea" id="RHEA-COMP:17342"/>
        <dbReference type="ChEBI" id="CHEBI:33019"/>
        <dbReference type="ChEBI" id="CHEBI:61557"/>
        <dbReference type="ChEBI" id="CHEBI:140395"/>
        <dbReference type="EC" id="2.7.7.6"/>
    </reaction>
</comment>
<evidence type="ECO:0000259" key="8">
    <source>
        <dbReference type="SMART" id="SM01311"/>
    </source>
</evidence>
<dbReference type="Gene3D" id="1.10.150.20">
    <property type="entry name" value="5' to 3' exonuclease, C-terminal subdomain"/>
    <property type="match status" value="1"/>
</dbReference>
<organism evidence="9 10">
    <name type="scientific">Pseudoduganella lutea</name>
    <dbReference type="NCBI Taxonomy" id="321985"/>
    <lineage>
        <taxon>Bacteria</taxon>
        <taxon>Pseudomonadati</taxon>
        <taxon>Pseudomonadota</taxon>
        <taxon>Betaproteobacteria</taxon>
        <taxon>Burkholderiales</taxon>
        <taxon>Oxalobacteraceae</taxon>
        <taxon>Telluria group</taxon>
        <taxon>Pseudoduganella</taxon>
    </lineage>
</organism>
<evidence type="ECO:0000256" key="6">
    <source>
        <dbReference type="ARBA" id="ARBA00023163"/>
    </source>
</evidence>
<dbReference type="GO" id="GO:0006351">
    <property type="term" value="P:DNA-templated transcription"/>
    <property type="evidence" value="ECO:0007669"/>
    <property type="project" value="InterPro"/>
</dbReference>
<evidence type="ECO:0000256" key="3">
    <source>
        <dbReference type="ARBA" id="ARBA00022478"/>
    </source>
</evidence>